<feature type="region of interest" description="Disordered" evidence="1">
    <location>
        <begin position="24"/>
        <end position="142"/>
    </location>
</feature>
<evidence type="ECO:0000313" key="4">
    <source>
        <dbReference type="Proteomes" id="UP000324479"/>
    </source>
</evidence>
<dbReference type="InterPro" id="IPR047750">
    <property type="entry name" value="YdjY-like"/>
</dbReference>
<dbReference type="PROSITE" id="PS51257">
    <property type="entry name" value="PROKAR_LIPOPROTEIN"/>
    <property type="match status" value="1"/>
</dbReference>
<name>A0A5M6DD69_9BACT</name>
<feature type="compositionally biased region" description="Low complexity" evidence="1">
    <location>
        <begin position="53"/>
        <end position="68"/>
    </location>
</feature>
<gene>
    <name evidence="3" type="ORF">FYK55_07695</name>
</gene>
<proteinExistence type="predicted"/>
<feature type="signal peptide" evidence="2">
    <location>
        <begin position="1"/>
        <end position="24"/>
    </location>
</feature>
<accession>A0A5M6DD69</accession>
<feature type="compositionally biased region" description="Basic and acidic residues" evidence="1">
    <location>
        <begin position="362"/>
        <end position="374"/>
    </location>
</feature>
<keyword evidence="2" id="KW-0732">Signal</keyword>
<comment type="caution">
    <text evidence="3">The sequence shown here is derived from an EMBL/GenBank/DDBJ whole genome shotgun (WGS) entry which is preliminary data.</text>
</comment>
<keyword evidence="4" id="KW-1185">Reference proteome</keyword>
<dbReference type="NCBIfam" id="NF040466">
    <property type="entry name" value="ydjY_domain"/>
    <property type="match status" value="1"/>
</dbReference>
<organism evidence="3 4">
    <name type="scientific">Roseiconus nitratireducens</name>
    <dbReference type="NCBI Taxonomy" id="2605748"/>
    <lineage>
        <taxon>Bacteria</taxon>
        <taxon>Pseudomonadati</taxon>
        <taxon>Planctomycetota</taxon>
        <taxon>Planctomycetia</taxon>
        <taxon>Pirellulales</taxon>
        <taxon>Pirellulaceae</taxon>
        <taxon>Roseiconus</taxon>
    </lineage>
</organism>
<evidence type="ECO:0000256" key="1">
    <source>
        <dbReference type="SAM" id="MobiDB-lite"/>
    </source>
</evidence>
<dbReference type="Proteomes" id="UP000324479">
    <property type="component" value="Unassembled WGS sequence"/>
</dbReference>
<dbReference type="EMBL" id="VWOX01000003">
    <property type="protein sequence ID" value="KAA5545517.1"/>
    <property type="molecule type" value="Genomic_DNA"/>
</dbReference>
<reference evidence="3 4" key="1">
    <citation type="submission" date="2019-08" db="EMBL/GenBank/DDBJ databases">
        <authorList>
            <person name="Dhanesh K."/>
            <person name="Kumar G."/>
            <person name="Sasikala C."/>
            <person name="Venkata Ramana C."/>
        </authorList>
    </citation>
    <scope>NUCLEOTIDE SEQUENCE [LARGE SCALE GENOMIC DNA]</scope>
    <source>
        <strain evidence="3 4">JC645</strain>
    </source>
</reference>
<dbReference type="RefSeq" id="WP_150075785.1">
    <property type="nucleotide sequence ID" value="NZ_VWOX01000003.1"/>
</dbReference>
<feature type="compositionally biased region" description="Basic and acidic residues" evidence="1">
    <location>
        <begin position="72"/>
        <end position="81"/>
    </location>
</feature>
<evidence type="ECO:0000256" key="2">
    <source>
        <dbReference type="SAM" id="SignalP"/>
    </source>
</evidence>
<sequence length="390" mass="41837">MSLTRLVLLFSLSFWLLGSTGCNRSQTDQTASSVAEPAAADKTAGDSPEETSPDSTQATAAAPSATASEGSDETRQNEPTEKPQPSPGDSTAGNVPPADNAASDDTGDQTPGSKPLPMQDSAAAGDSEIASAGEPDAEPEPELPEDLARRAFEAPPGAKSLTPSGRLWIDAKQKRVYVDGYVTLRRGPIEMFACPVGTKEHESIVAALARSREVHAALLAIGATPGTPVRFRPEYSPPTGQVIRVWVGWYDDQGEFQCVDARQWIQDVEREKAMEAQWVFAGSGFWEDPEDHREYYRADSGDMICVSNFSSAMLDVAISSSADADLLRFAPMEDQIPPRETPVRLILVPVPNPSDDPDAEADPGRMERPTKDILPRASTVSSEKPEQPAS</sequence>
<protein>
    <submittedName>
        <fullName evidence="3">Uncharacterized protein</fullName>
    </submittedName>
</protein>
<feature type="region of interest" description="Disordered" evidence="1">
    <location>
        <begin position="348"/>
        <end position="390"/>
    </location>
</feature>
<feature type="compositionally biased region" description="Polar residues" evidence="1">
    <location>
        <begin position="24"/>
        <end position="33"/>
    </location>
</feature>
<evidence type="ECO:0000313" key="3">
    <source>
        <dbReference type="EMBL" id="KAA5545517.1"/>
    </source>
</evidence>
<dbReference type="AlphaFoldDB" id="A0A5M6DD69"/>
<feature type="chain" id="PRO_5024295600" evidence="2">
    <location>
        <begin position="25"/>
        <end position="390"/>
    </location>
</feature>